<evidence type="ECO:0000256" key="2">
    <source>
        <dbReference type="SAM" id="Phobius"/>
    </source>
</evidence>
<dbReference type="AlphaFoldDB" id="A0AAN8KMQ8"/>
<protein>
    <submittedName>
        <fullName evidence="3">Uncharacterized protein</fullName>
    </submittedName>
</protein>
<dbReference type="Proteomes" id="UP001347796">
    <property type="component" value="Unassembled WGS sequence"/>
</dbReference>
<accession>A0AAN8KMQ8</accession>
<evidence type="ECO:0000313" key="4">
    <source>
        <dbReference type="Proteomes" id="UP001347796"/>
    </source>
</evidence>
<name>A0AAN8KMQ8_PATCE</name>
<proteinExistence type="predicted"/>
<sequence>MGKPSLGSPKVDQMSKDTCPTNSEDGEFPLLSQKEVYTKASPITATRSFLRCTVFSIFICLSIVTIGFAVIVVAMKMHPNYKVSASEDLPEFCIQCSELYASSINRDVKYAVEVRREENKLRCCARTPEQYTLLMKKVSLFKQLKSPKMFCDNC</sequence>
<feature type="transmembrane region" description="Helical" evidence="2">
    <location>
        <begin position="54"/>
        <end position="74"/>
    </location>
</feature>
<keyword evidence="2" id="KW-0472">Membrane</keyword>
<comment type="caution">
    <text evidence="3">The sequence shown here is derived from an EMBL/GenBank/DDBJ whole genome shotgun (WGS) entry which is preliminary data.</text>
</comment>
<keyword evidence="2" id="KW-1133">Transmembrane helix</keyword>
<keyword evidence="4" id="KW-1185">Reference proteome</keyword>
<evidence type="ECO:0000256" key="1">
    <source>
        <dbReference type="SAM" id="MobiDB-lite"/>
    </source>
</evidence>
<dbReference type="EMBL" id="JAZGQO010000001">
    <property type="protein sequence ID" value="KAK6195633.1"/>
    <property type="molecule type" value="Genomic_DNA"/>
</dbReference>
<gene>
    <name evidence="3" type="ORF">SNE40_001019</name>
</gene>
<feature type="region of interest" description="Disordered" evidence="1">
    <location>
        <begin position="1"/>
        <end position="27"/>
    </location>
</feature>
<organism evidence="3 4">
    <name type="scientific">Patella caerulea</name>
    <name type="common">Rayed Mediterranean limpet</name>
    <dbReference type="NCBI Taxonomy" id="87958"/>
    <lineage>
        <taxon>Eukaryota</taxon>
        <taxon>Metazoa</taxon>
        <taxon>Spiralia</taxon>
        <taxon>Lophotrochozoa</taxon>
        <taxon>Mollusca</taxon>
        <taxon>Gastropoda</taxon>
        <taxon>Patellogastropoda</taxon>
        <taxon>Patelloidea</taxon>
        <taxon>Patellidae</taxon>
        <taxon>Patella</taxon>
    </lineage>
</organism>
<evidence type="ECO:0000313" key="3">
    <source>
        <dbReference type="EMBL" id="KAK6195633.1"/>
    </source>
</evidence>
<keyword evidence="2" id="KW-0812">Transmembrane</keyword>
<reference evidence="3 4" key="1">
    <citation type="submission" date="2024-01" db="EMBL/GenBank/DDBJ databases">
        <title>The genome of the rayed Mediterranean limpet Patella caerulea (Linnaeus, 1758).</title>
        <authorList>
            <person name="Anh-Thu Weber A."/>
            <person name="Halstead-Nussloch G."/>
        </authorList>
    </citation>
    <scope>NUCLEOTIDE SEQUENCE [LARGE SCALE GENOMIC DNA]</scope>
    <source>
        <strain evidence="3">AATW-2023a</strain>
        <tissue evidence="3">Whole specimen</tissue>
    </source>
</reference>